<feature type="transmembrane region" description="Helical" evidence="1">
    <location>
        <begin position="6"/>
        <end position="39"/>
    </location>
</feature>
<keyword evidence="1" id="KW-0472">Membrane</keyword>
<dbReference type="AlphaFoldDB" id="A0AAF0D495"/>
<evidence type="ECO:0000256" key="1">
    <source>
        <dbReference type="SAM" id="Phobius"/>
    </source>
</evidence>
<sequence>MTRKIFSILLLVLSVVLSVVVTLLTGVFFFMLIAFLPLIYHFKENVKTFEDNNFVVGEENQMLLYCPRCGGRIFNKFSYCPHCGIRLKDTD</sequence>
<proteinExistence type="predicted"/>
<reference evidence="2" key="1">
    <citation type="journal article" date="2017" name="Nature">
        <title>Asgard archaea illuminate the origin of eukaryotic cellular complexity.</title>
        <authorList>
            <person name="Zaremba-Niedzwiedzka K."/>
            <person name="Caceres E.F."/>
            <person name="Saw J.H."/>
            <person name="Backstrom D."/>
            <person name="Juzokaite L."/>
            <person name="Vancaester E."/>
            <person name="Seitz K.W."/>
            <person name="Anantharaman K."/>
            <person name="Starnawski P."/>
            <person name="Kjeldsen K.U."/>
            <person name="Scott M.B."/>
            <person name="Nunoura T."/>
            <person name="Banfield J.F."/>
            <person name="Schramm A."/>
            <person name="Baker B.J."/>
            <person name="Spang A."/>
            <person name="Ettema T.J.G."/>
        </authorList>
    </citation>
    <scope>NUCLEOTIDE SEQUENCE</scope>
    <source>
        <strain evidence="2">LCB_4</strain>
    </source>
</reference>
<evidence type="ECO:0000313" key="3">
    <source>
        <dbReference type="Proteomes" id="UP000186851"/>
    </source>
</evidence>
<dbReference type="EMBL" id="CP091871">
    <property type="protein sequence ID" value="WEU41030.1"/>
    <property type="molecule type" value="Genomic_DNA"/>
</dbReference>
<organism evidence="2 3">
    <name type="scientific">Odinarchaeota yellowstonii (strain LCB_4)</name>
    <dbReference type="NCBI Taxonomy" id="1841599"/>
    <lineage>
        <taxon>Archaea</taxon>
        <taxon>Promethearchaeati</taxon>
        <taxon>Candidatus Odinarchaeota</taxon>
        <taxon>Candidatus Odinarchaeia</taxon>
        <taxon>Candidatus Odinarchaeales</taxon>
        <taxon>Candidatus Odinarchaeaceae</taxon>
        <taxon>Candidatus Odinarchaeum</taxon>
    </lineage>
</organism>
<evidence type="ECO:0008006" key="4">
    <source>
        <dbReference type="Google" id="ProtNLM"/>
    </source>
</evidence>
<keyword evidence="1" id="KW-0812">Transmembrane</keyword>
<protein>
    <recommendedName>
        <fullName evidence="4">Zinc-ribbon domain-containing protein</fullName>
    </recommendedName>
</protein>
<dbReference type="Proteomes" id="UP000186851">
    <property type="component" value="Chromosome"/>
</dbReference>
<name>A0AAF0D495_ODILC</name>
<reference evidence="2" key="2">
    <citation type="journal article" date="2022" name="Nat. Microbiol.">
        <title>A closed Candidatus Odinarchaeum chromosome exposes Asgard archaeal viruses.</title>
        <authorList>
            <person name="Tamarit D."/>
            <person name="Caceres E.F."/>
            <person name="Krupovic M."/>
            <person name="Nijland R."/>
            <person name="Eme L."/>
            <person name="Robinson N.P."/>
            <person name="Ettema T.J.G."/>
        </authorList>
    </citation>
    <scope>NUCLEOTIDE SEQUENCE</scope>
    <source>
        <strain evidence="2">LCB_4</strain>
    </source>
</reference>
<accession>A0AAF0D495</accession>
<keyword evidence="1" id="KW-1133">Transmembrane helix</keyword>
<evidence type="ECO:0000313" key="2">
    <source>
        <dbReference type="EMBL" id="WEU41030.1"/>
    </source>
</evidence>
<gene>
    <name evidence="2" type="ORF">OdinLCB4_003795</name>
</gene>
<dbReference type="KEGG" id="oyw:OdinLCB4_003795"/>